<feature type="compositionally biased region" description="Basic and acidic residues" evidence="2">
    <location>
        <begin position="240"/>
        <end position="249"/>
    </location>
</feature>
<feature type="coiled-coil region" evidence="1">
    <location>
        <begin position="501"/>
        <end position="548"/>
    </location>
</feature>
<dbReference type="EMBL" id="JAVHNS010000018">
    <property type="protein sequence ID" value="KAK6331373.1"/>
    <property type="molecule type" value="Genomic_DNA"/>
</dbReference>
<dbReference type="AlphaFoldDB" id="A0AAV9U2K4"/>
<feature type="compositionally biased region" description="Basic and acidic residues" evidence="2">
    <location>
        <begin position="388"/>
        <end position="400"/>
    </location>
</feature>
<keyword evidence="4" id="KW-1185">Reference proteome</keyword>
<comment type="caution">
    <text evidence="3">The sequence shown here is derived from an EMBL/GenBank/DDBJ whole genome shotgun (WGS) entry which is preliminary data.</text>
</comment>
<feature type="compositionally biased region" description="Polar residues" evidence="2">
    <location>
        <begin position="252"/>
        <end position="265"/>
    </location>
</feature>
<evidence type="ECO:0000256" key="2">
    <source>
        <dbReference type="SAM" id="MobiDB-lite"/>
    </source>
</evidence>
<feature type="region of interest" description="Disordered" evidence="2">
    <location>
        <begin position="210"/>
        <end position="328"/>
    </location>
</feature>
<feature type="region of interest" description="Disordered" evidence="2">
    <location>
        <begin position="102"/>
        <end position="174"/>
    </location>
</feature>
<reference evidence="3 4" key="1">
    <citation type="submission" date="2019-10" db="EMBL/GenBank/DDBJ databases">
        <authorList>
            <person name="Palmer J.M."/>
        </authorList>
    </citation>
    <scope>NUCLEOTIDE SEQUENCE [LARGE SCALE GENOMIC DNA]</scope>
    <source>
        <strain evidence="3 4">TWF730</strain>
    </source>
</reference>
<feature type="compositionally biased region" description="Basic residues" evidence="2">
    <location>
        <begin position="137"/>
        <end position="159"/>
    </location>
</feature>
<proteinExistence type="predicted"/>
<feature type="compositionally biased region" description="Polar residues" evidence="2">
    <location>
        <begin position="613"/>
        <end position="630"/>
    </location>
</feature>
<feature type="region of interest" description="Disordered" evidence="2">
    <location>
        <begin position="343"/>
        <end position="482"/>
    </location>
</feature>
<feature type="compositionally biased region" description="Basic and acidic residues" evidence="2">
    <location>
        <begin position="296"/>
        <end position="320"/>
    </location>
</feature>
<protein>
    <recommendedName>
        <fullName evidence="5">BZIP domain-containing protein</fullName>
    </recommendedName>
</protein>
<accession>A0AAV9U2K4</accession>
<feature type="region of interest" description="Disordered" evidence="2">
    <location>
        <begin position="595"/>
        <end position="642"/>
    </location>
</feature>
<evidence type="ECO:0000313" key="3">
    <source>
        <dbReference type="EMBL" id="KAK6331373.1"/>
    </source>
</evidence>
<name>A0AAV9U2K4_9PEZI</name>
<feature type="compositionally biased region" description="Basic and acidic residues" evidence="2">
    <location>
        <begin position="407"/>
        <end position="421"/>
    </location>
</feature>
<organism evidence="3 4">
    <name type="scientific">Orbilia blumenaviensis</name>
    <dbReference type="NCBI Taxonomy" id="1796055"/>
    <lineage>
        <taxon>Eukaryota</taxon>
        <taxon>Fungi</taxon>
        <taxon>Dikarya</taxon>
        <taxon>Ascomycota</taxon>
        <taxon>Pezizomycotina</taxon>
        <taxon>Orbiliomycetes</taxon>
        <taxon>Orbiliales</taxon>
        <taxon>Orbiliaceae</taxon>
        <taxon>Orbilia</taxon>
    </lineage>
</organism>
<evidence type="ECO:0000256" key="1">
    <source>
        <dbReference type="SAM" id="Coils"/>
    </source>
</evidence>
<keyword evidence="1" id="KW-0175">Coiled coil</keyword>
<feature type="compositionally biased region" description="Pro residues" evidence="2">
    <location>
        <begin position="349"/>
        <end position="360"/>
    </location>
</feature>
<dbReference type="Proteomes" id="UP001373714">
    <property type="component" value="Unassembled WGS sequence"/>
</dbReference>
<evidence type="ECO:0008006" key="5">
    <source>
        <dbReference type="Google" id="ProtNLM"/>
    </source>
</evidence>
<feature type="compositionally biased region" description="Acidic residues" evidence="2">
    <location>
        <begin position="117"/>
        <end position="126"/>
    </location>
</feature>
<evidence type="ECO:0000313" key="4">
    <source>
        <dbReference type="Proteomes" id="UP001373714"/>
    </source>
</evidence>
<feature type="compositionally biased region" description="Polar residues" evidence="2">
    <location>
        <begin position="226"/>
        <end position="238"/>
    </location>
</feature>
<feature type="compositionally biased region" description="Polar residues" evidence="2">
    <location>
        <begin position="286"/>
        <end position="295"/>
    </location>
</feature>
<gene>
    <name evidence="3" type="ORF">TWF730_004455</name>
</gene>
<feature type="region of interest" description="Disordered" evidence="2">
    <location>
        <begin position="690"/>
        <end position="712"/>
    </location>
</feature>
<sequence>MLGGFQPPWGCPDLPPPPVDPRPIPPGWIQSFDRSTNHYYYTDMNYPPYKSWWEHPCDLGYDPSIYGRHFTYDESLAGRKNGYGPLRGLDWMRNLHPPGEPQMRFHWRDGDIGIPDFGDESSDDDHPEGYFPGSNGYKKRTRRARGRTRRRKSNSRSRSRGQSADSYRGQPRKPLPDARIQQILKEYQGLQQVGQSSSISLPQTIEIVPGDSGRQTLEISPARSVGDTTRPASEQALSRSADEAPDRPDGQVPNQRTRQTPSEPTGQIPRQPAEETPSEFSERTLRQSAENSRGNSVDDRERKPLFTKEWRLGPEPKEPPEPSYAAFGLDHSLLSSDGIYPIPRSLRPWAPPPPPAPPPSFTSSTGSAVGGSRAPRLETYGDDVAVPMEERRYSPVERDSGTMFCSDMDRGHEFSNREKCHPRPPPSSPTPLACTGESMRTVPENLNTEPDGDQVEPAGDASKLSYPLRREAPPSDLPEGPLNLADRFRKALHLHVPTAAEKAAKKEYKQAARAKKEAETAHRNQRRYEAAADRMKKYSELLEEMNRREIEIYQTQALKERMGFNSELFEKRLAEGILMNNPLTPAAPPIPAPVQTQTPTPVFDIPGFGPMNQHPQSSQNSPPGTNQAPNTAPFDASGTVLDNPLAHTLDADNIPVPDHLNPSPNPPIGMAVDANAKATRARNIEDNQTNKLRTPAPSAPRFNGNAPQLTPDNLWRRHALDSRDGSFVRKHWAPTSDETDLRYGELGSGRFRTGSPTATRWAIDHRGFRQLPHKPSIFGGGSYRHPPFFDYGEYDQHEHEWDGGGYHGAAFGCGF</sequence>